<proteinExistence type="predicted"/>
<dbReference type="OrthoDB" id="10614093at2759"/>
<dbReference type="EMBL" id="KV440988">
    <property type="protein sequence ID" value="OAD70590.1"/>
    <property type="molecule type" value="Genomic_DNA"/>
</dbReference>
<dbReference type="GeneID" id="29003026"/>
<keyword evidence="2" id="KW-1185">Reference proteome</keyword>
<gene>
    <name evidence="1" type="ORF">PHYBLDRAFT_69573</name>
</gene>
<dbReference type="InParanoid" id="A0A163DDW9"/>
<organism evidence="1 2">
    <name type="scientific">Phycomyces blakesleeanus (strain ATCC 8743b / DSM 1359 / FGSC 10004 / NBRC 33097 / NRRL 1555)</name>
    <dbReference type="NCBI Taxonomy" id="763407"/>
    <lineage>
        <taxon>Eukaryota</taxon>
        <taxon>Fungi</taxon>
        <taxon>Fungi incertae sedis</taxon>
        <taxon>Mucoromycota</taxon>
        <taxon>Mucoromycotina</taxon>
        <taxon>Mucoromycetes</taxon>
        <taxon>Mucorales</taxon>
        <taxon>Phycomycetaceae</taxon>
        <taxon>Phycomyces</taxon>
    </lineage>
</organism>
<dbReference type="AlphaFoldDB" id="A0A163DDW9"/>
<protein>
    <submittedName>
        <fullName evidence="1">Uncharacterized protein</fullName>
    </submittedName>
</protein>
<dbReference type="RefSeq" id="XP_018288630.1">
    <property type="nucleotide sequence ID" value="XM_018442120.1"/>
</dbReference>
<dbReference type="Proteomes" id="UP000077315">
    <property type="component" value="Unassembled WGS sequence"/>
</dbReference>
<accession>A0A163DDW9</accession>
<name>A0A163DDW9_PHYB8</name>
<sequence length="220" mass="25002">MNIGVSCKLARTACVDSLHLDQRDQLLRKDQCYNRYDSTEFLCFQNLCVNVLPHSFKFMQFDIGSFHESLMDVFSFTQQCLFHLINIYMWFRCIETGGTEVDDTVEEADIEVNVTCEWVGVELASDYEIVFDSNEGVDLRDLAGSLIVNFGGIGVVPTGIATDALDCFGNVCQIFQAIPVVLKSCINIKRIKSLFGYETMVSYLMWNKFIYIEQKGSCFS</sequence>
<dbReference type="VEuPathDB" id="FungiDB:PHYBLDRAFT_69573"/>
<evidence type="ECO:0000313" key="1">
    <source>
        <dbReference type="EMBL" id="OAD70590.1"/>
    </source>
</evidence>
<evidence type="ECO:0000313" key="2">
    <source>
        <dbReference type="Proteomes" id="UP000077315"/>
    </source>
</evidence>
<reference evidence="2" key="1">
    <citation type="submission" date="2015-06" db="EMBL/GenBank/DDBJ databases">
        <title>Expansion of signal transduction pathways in fungi by whole-genome duplication.</title>
        <authorList>
            <consortium name="DOE Joint Genome Institute"/>
            <person name="Corrochano L.M."/>
            <person name="Kuo A."/>
            <person name="Marcet-Houben M."/>
            <person name="Polaino S."/>
            <person name="Salamov A."/>
            <person name="Villalobos J.M."/>
            <person name="Alvarez M.I."/>
            <person name="Avalos J."/>
            <person name="Benito E.P."/>
            <person name="Benoit I."/>
            <person name="Burger G."/>
            <person name="Camino L.P."/>
            <person name="Canovas D."/>
            <person name="Cerda-Olmedo E."/>
            <person name="Cheng J.-F."/>
            <person name="Dominguez A."/>
            <person name="Elias M."/>
            <person name="Eslava A.P."/>
            <person name="Glaser F."/>
            <person name="Grimwood J."/>
            <person name="Gutierrez G."/>
            <person name="Heitman J."/>
            <person name="Henrissat B."/>
            <person name="Iturriaga E.A."/>
            <person name="Lang B.F."/>
            <person name="Lavin J.L."/>
            <person name="Lee S."/>
            <person name="Li W."/>
            <person name="Lindquist E."/>
            <person name="Lopez-Garcia S."/>
            <person name="Luque E.M."/>
            <person name="Marcos A.T."/>
            <person name="Martin J."/>
            <person name="McCluskey K."/>
            <person name="Medina H.R."/>
            <person name="Miralles-Duran A."/>
            <person name="Miyazaki A."/>
            <person name="Munoz-Torres E."/>
            <person name="Oguiza J.A."/>
            <person name="Ohm R."/>
            <person name="Olmedo M."/>
            <person name="Orejas M."/>
            <person name="Ortiz-Castellanos L."/>
            <person name="Pisabarro A.G."/>
            <person name="Rodriguez-Romero J."/>
            <person name="Ruiz-Herrera J."/>
            <person name="Ruiz-Vazquez R."/>
            <person name="Sanz C."/>
            <person name="Schackwitz W."/>
            <person name="Schmutz J."/>
            <person name="Shahriari M."/>
            <person name="Shelest E."/>
            <person name="Silva-Franco F."/>
            <person name="Soanes D."/>
            <person name="Syed K."/>
            <person name="Tagua V.G."/>
            <person name="Talbot N.J."/>
            <person name="Thon M."/>
            <person name="De vries R.P."/>
            <person name="Wiebenga A."/>
            <person name="Yadav J.S."/>
            <person name="Braun E.L."/>
            <person name="Baker S."/>
            <person name="Garre V."/>
            <person name="Horwitz B."/>
            <person name="Torres-Martinez S."/>
            <person name="Idnurm A."/>
            <person name="Herrera-Estrella A."/>
            <person name="Gabaldon T."/>
            <person name="Grigoriev I.V."/>
        </authorList>
    </citation>
    <scope>NUCLEOTIDE SEQUENCE [LARGE SCALE GENOMIC DNA]</scope>
    <source>
        <strain evidence="2">NRRL 1555(-)</strain>
    </source>
</reference>